<dbReference type="InterPro" id="IPR035979">
    <property type="entry name" value="RBD_domain_sf"/>
</dbReference>
<dbReference type="SMART" id="SM00360">
    <property type="entry name" value="RRM"/>
    <property type="match status" value="1"/>
</dbReference>
<dbReference type="Gene3D" id="3.30.70.330">
    <property type="match status" value="1"/>
</dbReference>
<evidence type="ECO:0000313" key="5">
    <source>
        <dbReference type="EMBL" id="CAH9113014.1"/>
    </source>
</evidence>
<feature type="compositionally biased region" description="Basic and acidic residues" evidence="3">
    <location>
        <begin position="258"/>
        <end position="275"/>
    </location>
</feature>
<dbReference type="GO" id="GO:0006406">
    <property type="term" value="P:mRNA export from nucleus"/>
    <property type="evidence" value="ECO:0007669"/>
    <property type="project" value="TreeGrafter"/>
</dbReference>
<feature type="compositionally biased region" description="Basic and acidic residues" evidence="3">
    <location>
        <begin position="10"/>
        <end position="22"/>
    </location>
</feature>
<dbReference type="InterPro" id="IPR025715">
    <property type="entry name" value="FoP_C"/>
</dbReference>
<feature type="domain" description="RRM" evidence="4">
    <location>
        <begin position="100"/>
        <end position="177"/>
    </location>
</feature>
<dbReference type="PROSITE" id="PS50102">
    <property type="entry name" value="RRM"/>
    <property type="match status" value="1"/>
</dbReference>
<feature type="region of interest" description="Disordered" evidence="3">
    <location>
        <begin position="202"/>
        <end position="281"/>
    </location>
</feature>
<dbReference type="Pfam" id="PF00076">
    <property type="entry name" value="RRM_1"/>
    <property type="match status" value="1"/>
</dbReference>
<dbReference type="GO" id="GO:0005634">
    <property type="term" value="C:nucleus"/>
    <property type="evidence" value="ECO:0007669"/>
    <property type="project" value="TreeGrafter"/>
</dbReference>
<dbReference type="EMBL" id="CAMAPE010000060">
    <property type="protein sequence ID" value="CAH9113014.1"/>
    <property type="molecule type" value="Genomic_DNA"/>
</dbReference>
<dbReference type="Pfam" id="PF13865">
    <property type="entry name" value="FoP_duplication"/>
    <property type="match status" value="1"/>
</dbReference>
<name>A0A9P1EK94_CUSEU</name>
<dbReference type="PANTHER" id="PTHR19965:SF33">
    <property type="entry name" value="THO COMPLEX SUBUNIT 4D"/>
    <property type="match status" value="1"/>
</dbReference>
<dbReference type="GO" id="GO:0003729">
    <property type="term" value="F:mRNA binding"/>
    <property type="evidence" value="ECO:0007669"/>
    <property type="project" value="TreeGrafter"/>
</dbReference>
<dbReference type="PANTHER" id="PTHR19965">
    <property type="entry name" value="RNA AND EXPORT FACTOR BINDING PROTEIN"/>
    <property type="match status" value="1"/>
</dbReference>
<protein>
    <recommendedName>
        <fullName evidence="4">RRM domain-containing protein</fullName>
    </recommendedName>
</protein>
<dbReference type="InterPro" id="IPR051229">
    <property type="entry name" value="ALYREF_mRNA_export"/>
</dbReference>
<accession>A0A9P1EK94</accession>
<evidence type="ECO:0000256" key="3">
    <source>
        <dbReference type="SAM" id="MobiDB-lite"/>
    </source>
</evidence>
<feature type="region of interest" description="Disordered" evidence="3">
    <location>
        <begin position="1"/>
        <end position="59"/>
    </location>
</feature>
<organism evidence="5 6">
    <name type="scientific">Cuscuta europaea</name>
    <name type="common">European dodder</name>
    <dbReference type="NCBI Taxonomy" id="41803"/>
    <lineage>
        <taxon>Eukaryota</taxon>
        <taxon>Viridiplantae</taxon>
        <taxon>Streptophyta</taxon>
        <taxon>Embryophyta</taxon>
        <taxon>Tracheophyta</taxon>
        <taxon>Spermatophyta</taxon>
        <taxon>Magnoliopsida</taxon>
        <taxon>eudicotyledons</taxon>
        <taxon>Gunneridae</taxon>
        <taxon>Pentapetalae</taxon>
        <taxon>asterids</taxon>
        <taxon>lamiids</taxon>
        <taxon>Solanales</taxon>
        <taxon>Convolvulaceae</taxon>
        <taxon>Cuscuteae</taxon>
        <taxon>Cuscuta</taxon>
        <taxon>Cuscuta subgen. Cuscuta</taxon>
    </lineage>
</organism>
<dbReference type="OrthoDB" id="1049195at2759"/>
<feature type="compositionally biased region" description="Low complexity" evidence="3">
    <location>
        <begin position="46"/>
        <end position="57"/>
    </location>
</feature>
<evidence type="ECO:0000259" key="4">
    <source>
        <dbReference type="PROSITE" id="PS50102"/>
    </source>
</evidence>
<dbReference type="AlphaFoldDB" id="A0A9P1EK94"/>
<dbReference type="InterPro" id="IPR000504">
    <property type="entry name" value="RRM_dom"/>
</dbReference>
<dbReference type="SMART" id="SM01218">
    <property type="entry name" value="FoP_duplication"/>
    <property type="match status" value="1"/>
</dbReference>
<evidence type="ECO:0000313" key="6">
    <source>
        <dbReference type="Proteomes" id="UP001152484"/>
    </source>
</evidence>
<gene>
    <name evidence="5" type="ORF">CEURO_LOCUS19841</name>
</gene>
<evidence type="ECO:0000256" key="1">
    <source>
        <dbReference type="ARBA" id="ARBA00022884"/>
    </source>
</evidence>
<keyword evidence="6" id="KW-1185">Reference proteome</keyword>
<dbReference type="Proteomes" id="UP001152484">
    <property type="component" value="Unassembled WGS sequence"/>
</dbReference>
<comment type="caution">
    <text evidence="5">The sequence shown here is derived from an EMBL/GenBank/DDBJ whole genome shotgun (WGS) entry which is preliminary data.</text>
</comment>
<evidence type="ECO:0000256" key="2">
    <source>
        <dbReference type="PROSITE-ProRule" id="PRU00176"/>
    </source>
</evidence>
<reference evidence="5" key="1">
    <citation type="submission" date="2022-07" db="EMBL/GenBank/DDBJ databases">
        <authorList>
            <person name="Macas J."/>
            <person name="Novak P."/>
            <person name="Neumann P."/>
        </authorList>
    </citation>
    <scope>NUCLEOTIDE SEQUENCE</scope>
</reference>
<sequence>MASLDMTLDDMIKSRRNSERSQKSRGRGRPQRGRGASGSFRGGRRAGVPPGRGALGVNARPSAHTIAKSFRRVKNLPWQNGLFEDSLRAAGVSSGFESGTKLYVSNLHHNVTNEDIRELFSEIGELVRYAIHYDKNGRQSGSAEVVFVRRTDAIQALKKYNNVQLDGKPMKIEVVPTNPQVPLLPLVNVVGTKNGKRTVVMNRGQGSVRPRRTGAPLATNWGSGQRGRGGRGGRGRAAAGRGRAAGGGRGRGGARKKGGVEKSADELDKELDSYHAESMQT</sequence>
<dbReference type="CDD" id="cd12680">
    <property type="entry name" value="RRM_THOC4"/>
    <property type="match status" value="1"/>
</dbReference>
<dbReference type="InterPro" id="IPR012677">
    <property type="entry name" value="Nucleotide-bd_a/b_plait_sf"/>
</dbReference>
<proteinExistence type="predicted"/>
<feature type="compositionally biased region" description="Basic residues" evidence="3">
    <location>
        <begin position="23"/>
        <end position="32"/>
    </location>
</feature>
<keyword evidence="1 2" id="KW-0694">RNA-binding</keyword>
<dbReference type="SUPFAM" id="SSF54928">
    <property type="entry name" value="RNA-binding domain, RBD"/>
    <property type="match status" value="1"/>
</dbReference>